<dbReference type="RefSeq" id="WP_039740885.1">
    <property type="nucleotide sequence ID" value="NZ_CP009788.1"/>
</dbReference>
<dbReference type="GO" id="GO:0003677">
    <property type="term" value="F:DNA binding"/>
    <property type="evidence" value="ECO:0007669"/>
    <property type="project" value="InterPro"/>
</dbReference>
<dbReference type="PROSITE" id="PS50943">
    <property type="entry name" value="HTH_CROC1"/>
    <property type="match status" value="1"/>
</dbReference>
<dbReference type="InterPro" id="IPR010982">
    <property type="entry name" value="Lambda_DNA-bd_dom_sf"/>
</dbReference>
<dbReference type="STRING" id="345632.GPICK_04635"/>
<keyword evidence="3" id="KW-1185">Reference proteome</keyword>
<dbReference type="AlphaFoldDB" id="A0A0B5BCE8"/>
<reference evidence="2 3" key="1">
    <citation type="journal article" date="2015" name="Genome Announc.">
        <title>Complete Genome of Geobacter pickeringii G13T, a Metal-Reducing Isolate from Sedimentary Kaolin Deposits.</title>
        <authorList>
            <person name="Badalamenti J.P."/>
            <person name="Bond D.R."/>
        </authorList>
    </citation>
    <scope>NUCLEOTIDE SEQUENCE [LARGE SCALE GENOMIC DNA]</scope>
    <source>
        <strain evidence="2 3">G13</strain>
    </source>
</reference>
<protein>
    <submittedName>
        <fullName evidence="2">XRE family transcriptional regulator</fullName>
    </submittedName>
</protein>
<dbReference type="HOGENOM" id="CLU_153788_2_0_7"/>
<dbReference type="OrthoDB" id="5420607at2"/>
<dbReference type="Proteomes" id="UP000057609">
    <property type="component" value="Chromosome"/>
</dbReference>
<gene>
    <name evidence="2" type="ORF">GPICK_04635</name>
</gene>
<feature type="domain" description="HTH cro/C1-type" evidence="1">
    <location>
        <begin position="24"/>
        <end position="55"/>
    </location>
</feature>
<dbReference type="InterPro" id="IPR001387">
    <property type="entry name" value="Cro/C1-type_HTH"/>
</dbReference>
<dbReference type="KEGG" id="gpi:GPICK_04635"/>
<accession>A0A0B5BCE8</accession>
<dbReference type="Pfam" id="PF01381">
    <property type="entry name" value="HTH_3"/>
    <property type="match status" value="1"/>
</dbReference>
<evidence type="ECO:0000313" key="2">
    <source>
        <dbReference type="EMBL" id="AJE02749.1"/>
    </source>
</evidence>
<sequence>MPSPQDRTFLPATREATELLGKLIRLERRERRMSEDELAGRAGISRRTLQRIERGDPRCAIGLFFELAVLVGVKLFDADDRATLALHLGRVNDRLAVLPHRIRTSTRVDDEF</sequence>
<proteinExistence type="predicted"/>
<dbReference type="Gene3D" id="1.10.260.40">
    <property type="entry name" value="lambda repressor-like DNA-binding domains"/>
    <property type="match status" value="1"/>
</dbReference>
<organism evidence="2 3">
    <name type="scientific">Geobacter pickeringii</name>
    <dbReference type="NCBI Taxonomy" id="345632"/>
    <lineage>
        <taxon>Bacteria</taxon>
        <taxon>Pseudomonadati</taxon>
        <taxon>Thermodesulfobacteriota</taxon>
        <taxon>Desulfuromonadia</taxon>
        <taxon>Geobacterales</taxon>
        <taxon>Geobacteraceae</taxon>
        <taxon>Geobacter</taxon>
    </lineage>
</organism>
<name>A0A0B5BCE8_9BACT</name>
<dbReference type="EMBL" id="CP009788">
    <property type="protein sequence ID" value="AJE02749.1"/>
    <property type="molecule type" value="Genomic_DNA"/>
</dbReference>
<dbReference type="SMART" id="SM00530">
    <property type="entry name" value="HTH_XRE"/>
    <property type="match status" value="1"/>
</dbReference>
<dbReference type="CDD" id="cd00093">
    <property type="entry name" value="HTH_XRE"/>
    <property type="match status" value="1"/>
</dbReference>
<dbReference type="SUPFAM" id="SSF47413">
    <property type="entry name" value="lambda repressor-like DNA-binding domains"/>
    <property type="match status" value="1"/>
</dbReference>
<evidence type="ECO:0000313" key="3">
    <source>
        <dbReference type="Proteomes" id="UP000057609"/>
    </source>
</evidence>
<evidence type="ECO:0000259" key="1">
    <source>
        <dbReference type="PROSITE" id="PS50943"/>
    </source>
</evidence>